<dbReference type="InterPro" id="IPR050417">
    <property type="entry name" value="Sugar_Epim/Isomerase"/>
</dbReference>
<proteinExistence type="predicted"/>
<feature type="domain" description="Xylose isomerase-like TIM barrel" evidence="2">
    <location>
        <begin position="20"/>
        <end position="242"/>
    </location>
</feature>
<comment type="caution">
    <text evidence="3">The sequence shown here is derived from an EMBL/GenBank/DDBJ whole genome shotgun (WGS) entry which is preliminary data.</text>
</comment>
<evidence type="ECO:0000313" key="3">
    <source>
        <dbReference type="EMBL" id="RGT57946.1"/>
    </source>
</evidence>
<dbReference type="AlphaFoldDB" id="A0A412PID1"/>
<dbReference type="GO" id="GO:0034015">
    <property type="term" value="F:L-ribulose-5-phosphate 3-epimerase activity"/>
    <property type="evidence" value="ECO:0007669"/>
    <property type="project" value="TreeGrafter"/>
</dbReference>
<dbReference type="SUPFAM" id="SSF51658">
    <property type="entry name" value="Xylose isomerase-like"/>
    <property type="match status" value="1"/>
</dbReference>
<evidence type="ECO:0000256" key="1">
    <source>
        <dbReference type="ARBA" id="ARBA00023235"/>
    </source>
</evidence>
<protein>
    <submittedName>
        <fullName evidence="3">Sugar phosphate isomerase/epimerase</fullName>
    </submittedName>
</protein>
<dbReference type="InterPro" id="IPR036237">
    <property type="entry name" value="Xyl_isomerase-like_sf"/>
</dbReference>
<accession>A0A412PID1</accession>
<name>A0A412PID1_9FIRM</name>
<sequence>MKLSISNIGWKENDDNAVYQLMKKYGYSGLEIAPTRIFPVSPYDKLEEATDWANGLNKEYGFSIPSMQSIWYGRQEKIFGTDEERQVLLDYTKKAIDFAHAIGCKNLVFGCPRNRVLSDDGNWSVAIEFFRELGEYALSKDTVIGMEANPPIYNTNFINDTEAALDLIRLVNSAGFKLNLDVGTMIYNGESTSELIRNVQYINHVHISEPNLKPVEERELHIELKKVLLSEGYQGYVSIEMGKVDDLVVLDEKLKYVAGLFR</sequence>
<dbReference type="PANTHER" id="PTHR43489">
    <property type="entry name" value="ISOMERASE"/>
    <property type="match status" value="1"/>
</dbReference>
<evidence type="ECO:0000259" key="2">
    <source>
        <dbReference type="Pfam" id="PF01261"/>
    </source>
</evidence>
<dbReference type="InterPro" id="IPR013022">
    <property type="entry name" value="Xyl_isomerase-like_TIM-brl"/>
</dbReference>
<organism evidence="3 4">
    <name type="scientific">Solobacterium moorei</name>
    <dbReference type="NCBI Taxonomy" id="102148"/>
    <lineage>
        <taxon>Bacteria</taxon>
        <taxon>Bacillati</taxon>
        <taxon>Bacillota</taxon>
        <taxon>Erysipelotrichia</taxon>
        <taxon>Erysipelotrichales</taxon>
        <taxon>Erysipelotrichaceae</taxon>
        <taxon>Solobacterium</taxon>
    </lineage>
</organism>
<dbReference type="Gene3D" id="3.20.20.150">
    <property type="entry name" value="Divalent-metal-dependent TIM barrel enzymes"/>
    <property type="match status" value="1"/>
</dbReference>
<reference evidence="3 4" key="1">
    <citation type="submission" date="2018-08" db="EMBL/GenBank/DDBJ databases">
        <title>A genome reference for cultivated species of the human gut microbiota.</title>
        <authorList>
            <person name="Zou Y."/>
            <person name="Xue W."/>
            <person name="Luo G."/>
        </authorList>
    </citation>
    <scope>NUCLEOTIDE SEQUENCE [LARGE SCALE GENOMIC DNA]</scope>
    <source>
        <strain evidence="3 4">AF18-46</strain>
    </source>
</reference>
<dbReference type="Pfam" id="PF01261">
    <property type="entry name" value="AP_endonuc_2"/>
    <property type="match status" value="1"/>
</dbReference>
<dbReference type="RefSeq" id="WP_118764361.1">
    <property type="nucleotide sequence ID" value="NZ_CABJCF010000001.1"/>
</dbReference>
<gene>
    <name evidence="3" type="ORF">DWX20_02525</name>
</gene>
<dbReference type="GO" id="GO:0019852">
    <property type="term" value="P:L-ascorbic acid metabolic process"/>
    <property type="evidence" value="ECO:0007669"/>
    <property type="project" value="TreeGrafter"/>
</dbReference>
<keyword evidence="1 3" id="KW-0413">Isomerase</keyword>
<dbReference type="PANTHER" id="PTHR43489:SF1">
    <property type="entry name" value="L-RIBULOSE-5-PHOSPHATE 3-EPIMERASE SGBU-RELATED"/>
    <property type="match status" value="1"/>
</dbReference>
<dbReference type="Proteomes" id="UP000284731">
    <property type="component" value="Unassembled WGS sequence"/>
</dbReference>
<evidence type="ECO:0000313" key="4">
    <source>
        <dbReference type="Proteomes" id="UP000284731"/>
    </source>
</evidence>
<dbReference type="EMBL" id="QRWX01000001">
    <property type="protein sequence ID" value="RGT57946.1"/>
    <property type="molecule type" value="Genomic_DNA"/>
</dbReference>